<evidence type="ECO:0000313" key="2">
    <source>
        <dbReference type="EMBL" id="MCO1334800.1"/>
    </source>
</evidence>
<keyword evidence="1" id="KW-1133">Transmembrane helix</keyword>
<gene>
    <name evidence="2" type="ORF">MO867_10655</name>
</gene>
<dbReference type="EMBL" id="JALBWM010000039">
    <property type="protein sequence ID" value="MCO1334800.1"/>
    <property type="molecule type" value="Genomic_DNA"/>
</dbReference>
<protein>
    <submittedName>
        <fullName evidence="2">Uncharacterized protein</fullName>
    </submittedName>
</protein>
<accession>A0A9X2J6N3</accession>
<keyword evidence="3" id="KW-1185">Reference proteome</keyword>
<keyword evidence="1" id="KW-0472">Membrane</keyword>
<evidence type="ECO:0000313" key="3">
    <source>
        <dbReference type="Proteomes" id="UP001139028"/>
    </source>
</evidence>
<dbReference type="AlphaFoldDB" id="A0A9X2J6N3"/>
<comment type="caution">
    <text evidence="2">The sequence shown here is derived from an EMBL/GenBank/DDBJ whole genome shotgun (WGS) entry which is preliminary data.</text>
</comment>
<reference evidence="2" key="1">
    <citation type="journal article" date="2022" name="Arch. Microbiol.">
        <title>Microbulbifer okhotskensis sp. nov., isolated from a deep bottom sediment of the Okhotsk Sea.</title>
        <authorList>
            <person name="Romanenko L."/>
            <person name="Kurilenko V."/>
            <person name="Otstavnykh N."/>
            <person name="Velansky P."/>
            <person name="Isaeva M."/>
            <person name="Mikhailov V."/>
        </authorList>
    </citation>
    <scope>NUCLEOTIDE SEQUENCE</scope>
    <source>
        <strain evidence="2">OS29</strain>
    </source>
</reference>
<feature type="transmembrane region" description="Helical" evidence="1">
    <location>
        <begin position="9"/>
        <end position="29"/>
    </location>
</feature>
<name>A0A9X2J6N3_9GAMM</name>
<dbReference type="RefSeq" id="WP_252466458.1">
    <property type="nucleotide sequence ID" value="NZ_JALBWM010000039.1"/>
</dbReference>
<sequence length="209" mass="23506">MKFLNRDRLNLVIAFSAIMISLASFYATYLQAKAADLQAKAANQQLKIMTMPVVRFTHSNYDTEDKTNPNSIGFHLQNAGLGPGVLKSIAYHYNGKSYSNYYDLLMACCNEEVKIMQKRISEAKDNSAYTLSRNGGLWSGERGEFIVPAQDEYTLFAISRGNATSELWEKLNNERWNITVSSCFCSPLGNCYQSSAQKLSIEIDYCPAR</sequence>
<evidence type="ECO:0000256" key="1">
    <source>
        <dbReference type="SAM" id="Phobius"/>
    </source>
</evidence>
<organism evidence="2 3">
    <name type="scientific">Microbulbifer okhotskensis</name>
    <dbReference type="NCBI Taxonomy" id="2926617"/>
    <lineage>
        <taxon>Bacteria</taxon>
        <taxon>Pseudomonadati</taxon>
        <taxon>Pseudomonadota</taxon>
        <taxon>Gammaproteobacteria</taxon>
        <taxon>Cellvibrionales</taxon>
        <taxon>Microbulbiferaceae</taxon>
        <taxon>Microbulbifer</taxon>
    </lineage>
</organism>
<proteinExistence type="predicted"/>
<keyword evidence="1" id="KW-0812">Transmembrane</keyword>
<dbReference type="Proteomes" id="UP001139028">
    <property type="component" value="Unassembled WGS sequence"/>
</dbReference>